<feature type="transmembrane region" description="Helical" evidence="4">
    <location>
        <begin position="642"/>
        <end position="664"/>
    </location>
</feature>
<reference evidence="6 7" key="1">
    <citation type="journal article" date="2013" name="PLoS ONE">
        <title>Genomic analysis of Melioribacter roseus, facultatively anaerobic organotrophic bacterium representing a novel deep lineage within Bacteriodetes/Chlorobi group.</title>
        <authorList>
            <person name="Kadnikov V.V."/>
            <person name="Mardanov A.V."/>
            <person name="Podosokorskaya O.A."/>
            <person name="Gavrilov S.N."/>
            <person name="Kublanov I.V."/>
            <person name="Beletsky A.V."/>
            <person name="Bonch-Osmolovskaya E.A."/>
            <person name="Ravin N.V."/>
        </authorList>
    </citation>
    <scope>NUCLEOTIDE SEQUENCE [LARGE SCALE GENOMIC DNA]</scope>
    <source>
        <strain evidence="7">JCM 17771 / P3M-2</strain>
    </source>
</reference>
<evidence type="ECO:0000313" key="7">
    <source>
        <dbReference type="Proteomes" id="UP000009011"/>
    </source>
</evidence>
<evidence type="ECO:0000256" key="2">
    <source>
        <dbReference type="ARBA" id="ARBA00022801"/>
    </source>
</evidence>
<name>I6Z7D6_MELRP</name>
<proteinExistence type="inferred from homology"/>
<feature type="transmembrane region" description="Helical" evidence="4">
    <location>
        <begin position="730"/>
        <end position="755"/>
    </location>
</feature>
<dbReference type="Proteomes" id="UP000009011">
    <property type="component" value="Chromosome"/>
</dbReference>
<evidence type="ECO:0000259" key="5">
    <source>
        <dbReference type="Pfam" id="PF00703"/>
    </source>
</evidence>
<dbReference type="InterPro" id="IPR008979">
    <property type="entry name" value="Galactose-bd-like_sf"/>
</dbReference>
<keyword evidence="4" id="KW-0812">Transmembrane</keyword>
<evidence type="ECO:0000256" key="1">
    <source>
        <dbReference type="ARBA" id="ARBA00007401"/>
    </source>
</evidence>
<keyword evidence="4" id="KW-0472">Membrane</keyword>
<organism evidence="6 7">
    <name type="scientific">Melioribacter roseus (strain DSM 23840 / JCM 17771 / VKM B-2668 / P3M-2)</name>
    <dbReference type="NCBI Taxonomy" id="1191523"/>
    <lineage>
        <taxon>Bacteria</taxon>
        <taxon>Pseudomonadati</taxon>
        <taxon>Ignavibacteriota</taxon>
        <taxon>Ignavibacteria</taxon>
        <taxon>Ignavibacteriales</taxon>
        <taxon>Melioribacteraceae</taxon>
        <taxon>Melioribacter</taxon>
    </lineage>
</organism>
<feature type="transmembrane region" description="Helical" evidence="4">
    <location>
        <begin position="698"/>
        <end position="718"/>
    </location>
</feature>
<dbReference type="InterPro" id="IPR006102">
    <property type="entry name" value="Ig-like_GH2"/>
</dbReference>
<evidence type="ECO:0000256" key="4">
    <source>
        <dbReference type="SAM" id="Phobius"/>
    </source>
</evidence>
<dbReference type="HOGENOM" id="CLU_331709_0_0_10"/>
<dbReference type="STRING" id="1191523.MROS_1842"/>
<dbReference type="InterPro" id="IPR017853">
    <property type="entry name" value="GH"/>
</dbReference>
<keyword evidence="4" id="KW-1133">Transmembrane helix</keyword>
<feature type="domain" description="Glycoside hydrolase family 2 immunoglobulin-like beta-sandwich" evidence="5">
    <location>
        <begin position="182"/>
        <end position="285"/>
    </location>
</feature>
<dbReference type="PATRIC" id="fig|1191523.3.peg.1953"/>
<keyword evidence="7" id="KW-1185">Reference proteome</keyword>
<protein>
    <submittedName>
        <fullName evidence="6">Glycoside hydrolase family 2 sugar binding protein</fullName>
    </submittedName>
</protein>
<feature type="transmembrane region" description="Helical" evidence="4">
    <location>
        <begin position="591"/>
        <end position="609"/>
    </location>
</feature>
<dbReference type="GO" id="GO:0005975">
    <property type="term" value="P:carbohydrate metabolic process"/>
    <property type="evidence" value="ECO:0007669"/>
    <property type="project" value="InterPro"/>
</dbReference>
<dbReference type="SUPFAM" id="SSF51445">
    <property type="entry name" value="(Trans)glycosidases"/>
    <property type="match status" value="1"/>
</dbReference>
<dbReference type="SUPFAM" id="SSF49303">
    <property type="entry name" value="beta-Galactosidase/glucuronidase domain"/>
    <property type="match status" value="1"/>
</dbReference>
<sequence>MIKTLNIFIIFLFIASSNAFSGVLIKSLYSEKSSKIIESIETRDVRFLNKNWKVFTDEESKTEINIPAVFEGVSALNFETSFNVSDKDTKHYSLFFEGISYSADITVNNSLIYKKSAGGIPFEVELPSDILREGENTLKLKIYSGLDSKTSIPVKQQFLTPRSYSGIVRNVYLTAKPKDFLKEIEFKTNFAQTEISVDVAATISISRISSSNYRLELDFTPARNPNGAEKFSFALPPLKSGENKNSFNIKLKNPAVWSPDNPDYYVITASLFINDSLTDRTLTNFSIADLKTDASGIFLNGNRFTIRGATYYFNEGEYDNATAQEIINEQLIRIKNAGFNSVRFARQYPNPYAVALCRTVGLLPLIEMPLNSVPEEIFTDDEYRMRYKSVLGEMIRSYSVYSNIFIAGFGGSFLPNAERTKNFLDEVASYIKQKGYVTYASFAGIPDIFSGNLDLYGIELYSYPIEKIEATLDELKHPYFISEATYPDYYGNVSGYLVNNSTQAQAYYFDKFLDFTLKRDIGFVVNTVFNFRSAHSSFYGGYSDDYYTRIALFNRPDATNSLSYRVIESRLKNLSNVTIPIGASVSENKPIFILISLALSILMAFVINWRKKFKEDCSRALFRSYNFFADLRDHRILSGIHTYLLLFIEVGSMSLLFTILLYYLRTNILFEKLLVDIGSNRLIDLISYLAWNPEQGLIWLYLFFLVKMVFLSIVLKLFSLPLKNKIDFQTLFYGIVWSFLPFTIVLPVELVLYKILAMDTINLAAIAVLLILCVWILLRILKAVYVLLEVHPLKVYFYGFVSVIAAASVLIIYLQITNSTIDYFINTLKEYETLLH</sequence>
<comment type="similarity">
    <text evidence="1">Belongs to the glycosyl hydrolase 2 family.</text>
</comment>
<dbReference type="eggNOG" id="COG3018">
    <property type="taxonomic scope" value="Bacteria"/>
</dbReference>
<dbReference type="eggNOG" id="COG3250">
    <property type="taxonomic scope" value="Bacteria"/>
</dbReference>
<feature type="transmembrane region" description="Helical" evidence="4">
    <location>
        <begin position="761"/>
        <end position="788"/>
    </location>
</feature>
<evidence type="ECO:0000313" key="6">
    <source>
        <dbReference type="EMBL" id="AFN75075.1"/>
    </source>
</evidence>
<evidence type="ECO:0000256" key="3">
    <source>
        <dbReference type="ARBA" id="ARBA00023295"/>
    </source>
</evidence>
<dbReference type="SUPFAM" id="SSF49785">
    <property type="entry name" value="Galactose-binding domain-like"/>
    <property type="match status" value="1"/>
</dbReference>
<dbReference type="Gene3D" id="3.20.20.80">
    <property type="entry name" value="Glycosidases"/>
    <property type="match status" value="1"/>
</dbReference>
<dbReference type="Pfam" id="PF00703">
    <property type="entry name" value="Glyco_hydro_2"/>
    <property type="match status" value="1"/>
</dbReference>
<dbReference type="KEGG" id="mro:MROS_1842"/>
<dbReference type="AlphaFoldDB" id="I6Z7D6"/>
<dbReference type="PANTHER" id="PTHR42732">
    <property type="entry name" value="BETA-GALACTOSIDASE"/>
    <property type="match status" value="1"/>
</dbReference>
<dbReference type="OrthoDB" id="9801077at2"/>
<feature type="transmembrane region" description="Helical" evidence="4">
    <location>
        <begin position="795"/>
        <end position="816"/>
    </location>
</feature>
<gene>
    <name evidence="6" type="ordered locus">MROS_1842</name>
</gene>
<accession>I6Z7D6</accession>
<dbReference type="Gene3D" id="2.60.120.260">
    <property type="entry name" value="Galactose-binding domain-like"/>
    <property type="match status" value="1"/>
</dbReference>
<dbReference type="InterPro" id="IPR051913">
    <property type="entry name" value="GH2_Domain-Containing"/>
</dbReference>
<keyword evidence="3" id="KW-0326">Glycosidase</keyword>
<dbReference type="EMBL" id="CP003557">
    <property type="protein sequence ID" value="AFN75075.1"/>
    <property type="molecule type" value="Genomic_DNA"/>
</dbReference>
<dbReference type="Gene3D" id="2.60.40.10">
    <property type="entry name" value="Immunoglobulins"/>
    <property type="match status" value="1"/>
</dbReference>
<dbReference type="GO" id="GO:0004553">
    <property type="term" value="F:hydrolase activity, hydrolyzing O-glycosyl compounds"/>
    <property type="evidence" value="ECO:0007669"/>
    <property type="project" value="InterPro"/>
</dbReference>
<dbReference type="InterPro" id="IPR036156">
    <property type="entry name" value="Beta-gal/glucu_dom_sf"/>
</dbReference>
<dbReference type="InterPro" id="IPR013783">
    <property type="entry name" value="Ig-like_fold"/>
</dbReference>
<keyword evidence="2 6" id="KW-0378">Hydrolase</keyword>
<dbReference type="PANTHER" id="PTHR42732:SF1">
    <property type="entry name" value="BETA-MANNOSIDASE"/>
    <property type="match status" value="1"/>
</dbReference>